<evidence type="ECO:0000313" key="1">
    <source>
        <dbReference type="EMBL" id="PPQ98202.1"/>
    </source>
</evidence>
<reference evidence="1 2" key="1">
    <citation type="journal article" date="2018" name="Evol. Lett.">
        <title>Horizontal gene cluster transfer increased hallucinogenic mushroom diversity.</title>
        <authorList>
            <person name="Reynolds H.T."/>
            <person name="Vijayakumar V."/>
            <person name="Gluck-Thaler E."/>
            <person name="Korotkin H.B."/>
            <person name="Matheny P.B."/>
            <person name="Slot J.C."/>
        </authorList>
    </citation>
    <scope>NUCLEOTIDE SEQUENCE [LARGE SCALE GENOMIC DNA]</scope>
    <source>
        <strain evidence="1 2">SRW20</strain>
    </source>
</reference>
<dbReference type="EMBL" id="NHYE01001139">
    <property type="protein sequence ID" value="PPQ98202.1"/>
    <property type="molecule type" value="Genomic_DNA"/>
</dbReference>
<evidence type="ECO:0000313" key="2">
    <source>
        <dbReference type="Proteomes" id="UP000284706"/>
    </source>
</evidence>
<accession>A0A409Y5A9</accession>
<dbReference type="AlphaFoldDB" id="A0A409Y5A9"/>
<name>A0A409Y5A9_9AGAR</name>
<organism evidence="1 2">
    <name type="scientific">Gymnopilus dilepis</name>
    <dbReference type="NCBI Taxonomy" id="231916"/>
    <lineage>
        <taxon>Eukaryota</taxon>
        <taxon>Fungi</taxon>
        <taxon>Dikarya</taxon>
        <taxon>Basidiomycota</taxon>
        <taxon>Agaricomycotina</taxon>
        <taxon>Agaricomycetes</taxon>
        <taxon>Agaricomycetidae</taxon>
        <taxon>Agaricales</taxon>
        <taxon>Agaricineae</taxon>
        <taxon>Hymenogastraceae</taxon>
        <taxon>Gymnopilus</taxon>
    </lineage>
</organism>
<dbReference type="Proteomes" id="UP000284706">
    <property type="component" value="Unassembled WGS sequence"/>
</dbReference>
<proteinExistence type="predicted"/>
<dbReference type="Gene3D" id="1.20.1280.50">
    <property type="match status" value="1"/>
</dbReference>
<dbReference type="STRING" id="231916.A0A409Y5A9"/>
<dbReference type="InParanoid" id="A0A409Y5A9"/>
<sequence>MGLREFLSRKRDSSKRLIRSFGVHLQSNNAPSARGSTAIHNAEAKESDHRSYIADSSMDSLESHNAALASLRCLPVEILIEIFLKFDSLEEHGDPSQNMPPWVLTHVCKGWRDIAIQVPALWKNLPPSTLGSTDKDELKRRLDCLSTVLARSSSEKLSFFLSKEKTPSEDDHILSMLFNHSERWKTVSLWLSEDVCAHFSRVKGRVPSLCSLNLFINRTGRLCVDMFDVAPSLRTVNLGSLPWAGLVKLPWHQLTSFAEESGENNHLRSVLNEAKDLRELSFIFHRDSFDDFENYPNVTLAHLKTLVIEDCANRFGPNPLFDRLTLPAMQELVFKGHTSLYTLGNLSLMVERSTSLLQKLVLQKASLRPGEVEGILLQTPHLVQLEIYSSRVEVLRLLQCRDYAGQGASEWQLVPSLQSLTICIGEVYLELLELKHLARARCDQLQQIAGTPVYTLPTRLETFRIKPPGYHHPINYAEYFGLRTSNFEIQNPPSINREILTSNNHWELHIQSLELICGDVRPSRKSRLKMITKELASMIKFLERMEVTPEFVNFLYLKRVKHTIMEILLDLPIPTDTKSRLNSRLDTLISIWTPVLQNVSSELRWGWDSEGGLLYIPEGSRNRNCVHFDFN</sequence>
<comment type="caution">
    <text evidence="1">The sequence shown here is derived from an EMBL/GenBank/DDBJ whole genome shotgun (WGS) entry which is preliminary data.</text>
</comment>
<dbReference type="OrthoDB" id="3365698at2759"/>
<keyword evidence="2" id="KW-1185">Reference proteome</keyword>
<gene>
    <name evidence="1" type="ORF">CVT26_003454</name>
</gene>
<protein>
    <submittedName>
        <fullName evidence="1">Uncharacterized protein</fullName>
    </submittedName>
</protein>